<feature type="transmembrane region" description="Helical" evidence="2">
    <location>
        <begin position="34"/>
        <end position="61"/>
    </location>
</feature>
<dbReference type="RefSeq" id="XP_008086447.1">
    <property type="nucleotide sequence ID" value="XM_008088256.1"/>
</dbReference>
<dbReference type="GO" id="GO:0008270">
    <property type="term" value="F:zinc ion binding"/>
    <property type="evidence" value="ECO:0007669"/>
    <property type="project" value="InterPro"/>
</dbReference>
<keyword evidence="5" id="KW-1185">Reference proteome</keyword>
<dbReference type="KEGG" id="glz:GLAREA_03172"/>
<gene>
    <name evidence="4" type="ORF">GLAREA_03172</name>
</gene>
<keyword evidence="2" id="KW-0472">Membrane</keyword>
<dbReference type="GeneID" id="19462227"/>
<evidence type="ECO:0000256" key="1">
    <source>
        <dbReference type="ARBA" id="ARBA00023242"/>
    </source>
</evidence>
<name>S3CL83_GLAL2</name>
<dbReference type="AlphaFoldDB" id="S3CL83"/>
<evidence type="ECO:0000259" key="3">
    <source>
        <dbReference type="Pfam" id="PF00172"/>
    </source>
</evidence>
<dbReference type="Pfam" id="PF11951">
    <property type="entry name" value="Fungal_trans_2"/>
    <property type="match status" value="1"/>
</dbReference>
<keyword evidence="1" id="KW-0539">Nucleus</keyword>
<dbReference type="PANTHER" id="PTHR47784">
    <property type="entry name" value="STEROL UPTAKE CONTROL PROTEIN 2"/>
    <property type="match status" value="1"/>
</dbReference>
<keyword evidence="2" id="KW-1133">Transmembrane helix</keyword>
<proteinExistence type="predicted"/>
<evidence type="ECO:0000313" key="4">
    <source>
        <dbReference type="EMBL" id="EPE27257.1"/>
    </source>
</evidence>
<accession>S3CL83</accession>
<dbReference type="Proteomes" id="UP000016922">
    <property type="component" value="Unassembled WGS sequence"/>
</dbReference>
<sequence length="450" mass="51068">MLRGGRTRRREQGVGPVRGGRLRWVQNDLLSNIWAGYLGVVGVSHWLLVTNGFLFLYGFFFTPSRKCDEGRPSCWNCLKHSVICDFLPDAGASPGSTSTVNGTASHKNAAFISGKGFWYIPGYICPDVTSPSGTTSYELNMQDMELLHHWTISTSLTMTSDPVVRTTWRTTVPQIAFQNPFVMRGILALSSLHLAHLTPSKRDIYLSLSTFHHEMALPEATSVLPAIDASNCNALHIFSILTAIHTLGRPRQPEDFLVVGEQGIAKWLVLFQGVVHIIEPFEEIMAQGPLAPFCTARMHRQQQRVSCIETATTDYLSSLREKLLTSLSTPEYMAIYTEAIDSLSNSFNFMYSCPAHSWEMGDVFIWLFCSSGEYLHLLKEGRQEALAIFAYACVLFGKLEVYWWMEGWSGHLMLNLWRWLDEEHRGWIEWPVNEIGWRPPYELVEVEMKE</sequence>
<dbReference type="PANTHER" id="PTHR47784:SF5">
    <property type="entry name" value="STEROL UPTAKE CONTROL PROTEIN 2"/>
    <property type="match status" value="1"/>
</dbReference>
<dbReference type="GO" id="GO:0001228">
    <property type="term" value="F:DNA-binding transcription activator activity, RNA polymerase II-specific"/>
    <property type="evidence" value="ECO:0007669"/>
    <property type="project" value="TreeGrafter"/>
</dbReference>
<dbReference type="Pfam" id="PF00172">
    <property type="entry name" value="Zn_clus"/>
    <property type="match status" value="1"/>
</dbReference>
<feature type="domain" description="Zn(2)-C6 fungal-type" evidence="3">
    <location>
        <begin position="65"/>
        <end position="85"/>
    </location>
</feature>
<dbReference type="CDD" id="cd00067">
    <property type="entry name" value="GAL4"/>
    <property type="match status" value="1"/>
</dbReference>
<protein>
    <recommendedName>
        <fullName evidence="3">Zn(2)-C6 fungal-type domain-containing protein</fullName>
    </recommendedName>
</protein>
<evidence type="ECO:0000313" key="5">
    <source>
        <dbReference type="Proteomes" id="UP000016922"/>
    </source>
</evidence>
<dbReference type="InterPro" id="IPR001138">
    <property type="entry name" value="Zn2Cys6_DnaBD"/>
</dbReference>
<dbReference type="EMBL" id="KE145370">
    <property type="protein sequence ID" value="EPE27257.1"/>
    <property type="molecule type" value="Genomic_DNA"/>
</dbReference>
<organism evidence="4 5">
    <name type="scientific">Glarea lozoyensis (strain ATCC 20868 / MF5171)</name>
    <dbReference type="NCBI Taxonomy" id="1116229"/>
    <lineage>
        <taxon>Eukaryota</taxon>
        <taxon>Fungi</taxon>
        <taxon>Dikarya</taxon>
        <taxon>Ascomycota</taxon>
        <taxon>Pezizomycotina</taxon>
        <taxon>Leotiomycetes</taxon>
        <taxon>Helotiales</taxon>
        <taxon>Helotiaceae</taxon>
        <taxon>Glarea</taxon>
    </lineage>
</organism>
<dbReference type="OMA" id="WETHEPP"/>
<dbReference type="InterPro" id="IPR053157">
    <property type="entry name" value="Sterol_Uptake_Regulator"/>
</dbReference>
<dbReference type="eggNOG" id="ENOG502SJ6A">
    <property type="taxonomic scope" value="Eukaryota"/>
</dbReference>
<reference evidence="4 5" key="1">
    <citation type="journal article" date="2013" name="BMC Genomics">
        <title>Genomics-driven discovery of the pneumocandin biosynthetic gene cluster in the fungus Glarea lozoyensis.</title>
        <authorList>
            <person name="Chen L."/>
            <person name="Yue Q."/>
            <person name="Zhang X."/>
            <person name="Xiang M."/>
            <person name="Wang C."/>
            <person name="Li S."/>
            <person name="Che Y."/>
            <person name="Ortiz-Lopez F.J."/>
            <person name="Bills G.F."/>
            <person name="Liu X."/>
            <person name="An Z."/>
        </authorList>
    </citation>
    <scope>NUCLEOTIDE SEQUENCE [LARGE SCALE GENOMIC DNA]</scope>
    <source>
        <strain evidence="5">ATCC 20868 / MF5171</strain>
    </source>
</reference>
<dbReference type="OrthoDB" id="416217at2759"/>
<dbReference type="HOGENOM" id="CLU_024934_1_1_1"/>
<keyword evidence="2" id="KW-0812">Transmembrane</keyword>
<dbReference type="InterPro" id="IPR021858">
    <property type="entry name" value="Fun_TF"/>
</dbReference>
<evidence type="ECO:0000256" key="2">
    <source>
        <dbReference type="SAM" id="Phobius"/>
    </source>
</evidence>